<dbReference type="NCBIfam" id="TIGR00180">
    <property type="entry name" value="parB_part"/>
    <property type="match status" value="1"/>
</dbReference>
<dbReference type="EMBL" id="JAJDKZ010000056">
    <property type="protein sequence ID" value="MCB8611433.1"/>
    <property type="molecule type" value="Genomic_DNA"/>
</dbReference>
<dbReference type="SUPFAM" id="SSF110849">
    <property type="entry name" value="ParB/Sulfiredoxin"/>
    <property type="match status" value="1"/>
</dbReference>
<dbReference type="Proteomes" id="UP001198439">
    <property type="component" value="Unassembled WGS sequence"/>
</dbReference>
<dbReference type="InterPro" id="IPR036086">
    <property type="entry name" value="ParB/Sulfiredoxin_sf"/>
</dbReference>
<dbReference type="AlphaFoldDB" id="A0AAW4VQN0"/>
<protein>
    <submittedName>
        <fullName evidence="3">ParB/RepB/Spo0J family partition protein</fullName>
    </submittedName>
</protein>
<reference evidence="3" key="1">
    <citation type="submission" date="2021-10" db="EMBL/GenBank/DDBJ databases">
        <title>Collection of gut derived symbiotic bacterial strains cultured from healthy donors.</title>
        <authorList>
            <person name="Lin H."/>
            <person name="Littmann E."/>
            <person name="Kohout C."/>
            <person name="Pamer E.G."/>
        </authorList>
    </citation>
    <scope>NUCLEOTIDE SEQUENCE</scope>
    <source>
        <strain evidence="3">DFI.4.48</strain>
    </source>
</reference>
<feature type="domain" description="ParB-like N-terminal" evidence="2">
    <location>
        <begin position="33"/>
        <end position="124"/>
    </location>
</feature>
<evidence type="ECO:0000256" key="1">
    <source>
        <dbReference type="ARBA" id="ARBA00006295"/>
    </source>
</evidence>
<proteinExistence type="inferred from homology"/>
<dbReference type="GO" id="GO:0005694">
    <property type="term" value="C:chromosome"/>
    <property type="evidence" value="ECO:0007669"/>
    <property type="project" value="TreeGrafter"/>
</dbReference>
<dbReference type="SMART" id="SM00470">
    <property type="entry name" value="ParB"/>
    <property type="match status" value="1"/>
</dbReference>
<dbReference type="InterPro" id="IPR003115">
    <property type="entry name" value="ParB_N"/>
</dbReference>
<dbReference type="GO" id="GO:0007059">
    <property type="term" value="P:chromosome segregation"/>
    <property type="evidence" value="ECO:0007669"/>
    <property type="project" value="TreeGrafter"/>
</dbReference>
<comment type="caution">
    <text evidence="3">The sequence shown here is derived from an EMBL/GenBank/DDBJ whole genome shotgun (WGS) entry which is preliminary data.</text>
</comment>
<evidence type="ECO:0000313" key="3">
    <source>
        <dbReference type="EMBL" id="MCB8611433.1"/>
    </source>
</evidence>
<evidence type="ECO:0000313" key="4">
    <source>
        <dbReference type="Proteomes" id="UP001198439"/>
    </source>
</evidence>
<dbReference type="Gene3D" id="1.10.10.2830">
    <property type="match status" value="1"/>
</dbReference>
<dbReference type="Gene3D" id="3.90.1530.30">
    <property type="match status" value="1"/>
</dbReference>
<dbReference type="InterPro" id="IPR004437">
    <property type="entry name" value="ParB/RepB/Spo0J"/>
</dbReference>
<dbReference type="InterPro" id="IPR050336">
    <property type="entry name" value="Chromosome_partition/occlusion"/>
</dbReference>
<dbReference type="Pfam" id="PF02195">
    <property type="entry name" value="ParB_N"/>
    <property type="match status" value="1"/>
</dbReference>
<dbReference type="CDD" id="cd16407">
    <property type="entry name" value="ParB_N_like"/>
    <property type="match status" value="1"/>
</dbReference>
<evidence type="ECO:0000259" key="2">
    <source>
        <dbReference type="SMART" id="SM00470"/>
    </source>
</evidence>
<organism evidence="3 4">
    <name type="scientific">Faecalibacillus faecis</name>
    <dbReference type="NCBI Taxonomy" id="1982628"/>
    <lineage>
        <taxon>Bacteria</taxon>
        <taxon>Bacillati</taxon>
        <taxon>Bacillota</taxon>
        <taxon>Erysipelotrichia</taxon>
        <taxon>Erysipelotrichales</taxon>
        <taxon>Coprobacillaceae</taxon>
        <taxon>Faecalibacillus</taxon>
    </lineage>
</organism>
<gene>
    <name evidence="3" type="ORF">LJD69_12610</name>
</gene>
<name>A0AAW4VQN0_9FIRM</name>
<dbReference type="RefSeq" id="WP_227280079.1">
    <property type="nucleotide sequence ID" value="NZ_JAJDKR010000055.1"/>
</dbReference>
<dbReference type="PANTHER" id="PTHR33375:SF1">
    <property type="entry name" value="CHROMOSOME-PARTITIONING PROTEIN PARB-RELATED"/>
    <property type="match status" value="1"/>
</dbReference>
<sequence length="318" mass="37016">MPKKSINDIRVPTYDDLFTNEEQRQEAKLEKIMEVPVEDIQEFKNHPFRVRNDEQMSELVKSVSENGILVPVLVRPHPNGHGYEMISGHRRMNAAVVNGQEKIQAIVRELTDDQATIIMVDSNIQRENILPTERGFAYKMKLDAMIRQSGRPKDNGSQVGNHLKGKKSIEVLAEEERKSKNQIHRFIRLTELIEPLRDMVDGIRSDGKKIAFNPAVELSYLSKENQQLVVKNIEGLDLTPSHAQTIRMKELSRENRLDENVIYSIMKEEKANQKEKLSFKMEDINEYFPKNYTPREKSEVILKLLKGWAKRRNKEQER</sequence>
<dbReference type="PANTHER" id="PTHR33375">
    <property type="entry name" value="CHROMOSOME-PARTITIONING PROTEIN PARB-RELATED"/>
    <property type="match status" value="1"/>
</dbReference>
<dbReference type="GO" id="GO:0003677">
    <property type="term" value="F:DNA binding"/>
    <property type="evidence" value="ECO:0007669"/>
    <property type="project" value="InterPro"/>
</dbReference>
<comment type="similarity">
    <text evidence="1">Belongs to the ParB family.</text>
</comment>
<accession>A0AAW4VQN0</accession>
<dbReference type="SUPFAM" id="SSF109709">
    <property type="entry name" value="KorB DNA-binding domain-like"/>
    <property type="match status" value="1"/>
</dbReference>